<feature type="compositionally biased region" description="Basic and acidic residues" evidence="1">
    <location>
        <begin position="303"/>
        <end position="318"/>
    </location>
</feature>
<accession>A0A136IVD1</accession>
<feature type="region of interest" description="Disordered" evidence="1">
    <location>
        <begin position="157"/>
        <end position="185"/>
    </location>
</feature>
<feature type="compositionally biased region" description="Polar residues" evidence="1">
    <location>
        <begin position="1"/>
        <end position="15"/>
    </location>
</feature>
<gene>
    <name evidence="2" type="ORF">Micbo1qcDRAFT_166268</name>
</gene>
<feature type="compositionally biased region" description="Basic and acidic residues" evidence="1">
    <location>
        <begin position="247"/>
        <end position="284"/>
    </location>
</feature>
<feature type="compositionally biased region" description="Basic and acidic residues" evidence="1">
    <location>
        <begin position="202"/>
        <end position="221"/>
    </location>
</feature>
<evidence type="ECO:0000313" key="2">
    <source>
        <dbReference type="EMBL" id="KXJ88823.1"/>
    </source>
</evidence>
<reference evidence="3" key="1">
    <citation type="submission" date="2016-02" db="EMBL/GenBank/DDBJ databases">
        <title>Draft genome sequence of Microdochium bolleyi, a fungal endophyte of beachgrass.</title>
        <authorList>
            <consortium name="DOE Joint Genome Institute"/>
            <person name="David A.S."/>
            <person name="May G."/>
            <person name="Haridas S."/>
            <person name="Lim J."/>
            <person name="Wang M."/>
            <person name="Labutti K."/>
            <person name="Lipzen A."/>
            <person name="Barry K."/>
            <person name="Grigoriev I.V."/>
        </authorList>
    </citation>
    <scope>NUCLEOTIDE SEQUENCE [LARGE SCALE GENOMIC DNA]</scope>
    <source>
        <strain evidence="3">J235TASD1</strain>
    </source>
</reference>
<proteinExistence type="predicted"/>
<dbReference type="OrthoDB" id="10409961at2759"/>
<organism evidence="2 3">
    <name type="scientific">Microdochium bolleyi</name>
    <dbReference type="NCBI Taxonomy" id="196109"/>
    <lineage>
        <taxon>Eukaryota</taxon>
        <taxon>Fungi</taxon>
        <taxon>Dikarya</taxon>
        <taxon>Ascomycota</taxon>
        <taxon>Pezizomycotina</taxon>
        <taxon>Sordariomycetes</taxon>
        <taxon>Xylariomycetidae</taxon>
        <taxon>Xylariales</taxon>
        <taxon>Microdochiaceae</taxon>
        <taxon>Microdochium</taxon>
    </lineage>
</organism>
<dbReference type="EMBL" id="KQ964257">
    <property type="protein sequence ID" value="KXJ88823.1"/>
    <property type="molecule type" value="Genomic_DNA"/>
</dbReference>
<keyword evidence="3" id="KW-1185">Reference proteome</keyword>
<sequence length="318" mass="37064">MCKTHNFTEVSSSGQRRQRMEHEFCSRSRHGMLCDRNTVYNHEETHIGKLSPRLPYDHFPPTPPRSSHSRGGSDSERSSNRRSSSYYIDGDRIIDVRKGSPGRRSRRNSVVFDLEEPVMPRSPSRRHASMRHTAPPSPHLNDDLFQVSDPKQLEEMVDGRPLRSIMKGSAARRASRGSHASDEERYLHQRRIDDLWVHTKEDKDREARLKQKISRANDKINSRPAAVPDAPSSSSSRPYRRGSVAVERPDDLVARLEALEIKDQRKRDRHAEEEQQRRLRDRMSPRRSQVPQVPLEPYYAPPTRRDRVSYPDGRYDYR</sequence>
<dbReference type="STRING" id="196109.A0A136IVD1"/>
<evidence type="ECO:0000313" key="3">
    <source>
        <dbReference type="Proteomes" id="UP000070501"/>
    </source>
</evidence>
<dbReference type="InParanoid" id="A0A136IVD1"/>
<feature type="compositionally biased region" description="Low complexity" evidence="1">
    <location>
        <begin position="222"/>
        <end position="243"/>
    </location>
</feature>
<feature type="region of interest" description="Disordered" evidence="1">
    <location>
        <begin position="202"/>
        <end position="318"/>
    </location>
</feature>
<dbReference type="Proteomes" id="UP000070501">
    <property type="component" value="Unassembled WGS sequence"/>
</dbReference>
<name>A0A136IVD1_9PEZI</name>
<protein>
    <submittedName>
        <fullName evidence="2">Uncharacterized protein</fullName>
    </submittedName>
</protein>
<feature type="compositionally biased region" description="Basic and acidic residues" evidence="1">
    <location>
        <begin position="89"/>
        <end position="98"/>
    </location>
</feature>
<evidence type="ECO:0000256" key="1">
    <source>
        <dbReference type="SAM" id="MobiDB-lite"/>
    </source>
</evidence>
<feature type="region of interest" description="Disordered" evidence="1">
    <location>
        <begin position="48"/>
        <end position="144"/>
    </location>
</feature>
<dbReference type="AlphaFoldDB" id="A0A136IVD1"/>
<feature type="region of interest" description="Disordered" evidence="1">
    <location>
        <begin position="1"/>
        <end position="23"/>
    </location>
</feature>